<accession>A0AC35GVR3</accession>
<sequence length="665" mass="74639">MFFHSAFDKQSEKKKGAKKEKVMLTYVLVFALFILTANAQCISTTSEPQQQPCRRDIIIAIDGTNYMENKTLVLEEIDFIDKMISNWTWGDDGVNVAFLSYGFLGQFSMNQFYTNLTSAKRVLASLRQLANFGTFSPTTLTAAVQFVDDTYTNTYHHRPGIEPRFICFTATNDSADIVNASKYFQNLYAKNYDTVLNIMFTDPNLYKNIEALKVVDMKDFLPQYYDNITETIWDTLCVHDIRFTPLPCTTTTTTVPPINTETTTAAPIPTTTTTTTTTQRSPFTTTTSGGGPGSNGGGEGGCRCVSQHLWLDIVIVMDASQSITQEGLSNLQAHILTLFGEYMTIDPLKEQSVRVAIVSTAERAQIEARFDQIQSMQDLEDYLFGVTWKKDKDTINIEQALQNASTILLDQGPQRKNAKKVIIVYTSAFDLDGISNPVAAAANLLASGVTIIGVEYNLITETTFKSNLSLITSPNMTFSNNITINPFKAELLNITVEALCWVNCFCINKWHERKNPFTTFPKYGQCFYPADIDSGWTPARHSCLDMTKNSSLSFAKTQDKFEYYLEMFANQTTGGRKMNFHVGISYNQSLSSYQYVDGSLPVSADFIPWDAGFPKLTKGQCVAAFQSHGFAVRYINVDCYNYYARYVCEVIPCDTENYCARIDDF</sequence>
<dbReference type="Proteomes" id="UP000887580">
    <property type="component" value="Unplaced"/>
</dbReference>
<name>A0AC35GVR3_9BILA</name>
<dbReference type="WBParaSite" id="PS1159_v2.g9076.t1">
    <property type="protein sequence ID" value="PS1159_v2.g9076.t1"/>
    <property type="gene ID" value="PS1159_v2.g9076"/>
</dbReference>
<organism evidence="1 2">
    <name type="scientific">Panagrolaimus sp. PS1159</name>
    <dbReference type="NCBI Taxonomy" id="55785"/>
    <lineage>
        <taxon>Eukaryota</taxon>
        <taxon>Metazoa</taxon>
        <taxon>Ecdysozoa</taxon>
        <taxon>Nematoda</taxon>
        <taxon>Chromadorea</taxon>
        <taxon>Rhabditida</taxon>
        <taxon>Tylenchina</taxon>
        <taxon>Panagrolaimomorpha</taxon>
        <taxon>Panagrolaimoidea</taxon>
        <taxon>Panagrolaimidae</taxon>
        <taxon>Panagrolaimus</taxon>
    </lineage>
</organism>
<evidence type="ECO:0000313" key="1">
    <source>
        <dbReference type="Proteomes" id="UP000887580"/>
    </source>
</evidence>
<evidence type="ECO:0000313" key="2">
    <source>
        <dbReference type="WBParaSite" id="PS1159_v2.g9076.t1"/>
    </source>
</evidence>
<protein>
    <submittedName>
        <fullName evidence="2">VWFA domain-containing protein</fullName>
    </submittedName>
</protein>
<reference evidence="2" key="1">
    <citation type="submission" date="2022-11" db="UniProtKB">
        <authorList>
            <consortium name="WormBaseParasite"/>
        </authorList>
    </citation>
    <scope>IDENTIFICATION</scope>
</reference>
<proteinExistence type="predicted"/>